<comment type="caution">
    <text evidence="11">The sequence shown here is derived from an EMBL/GenBank/DDBJ whole genome shotgun (WGS) entry which is preliminary data.</text>
</comment>
<keyword evidence="12" id="KW-1185">Reference proteome</keyword>
<keyword evidence="8 9" id="KW-0472">Membrane</keyword>
<dbReference type="AlphaFoldDB" id="A0A927BQT9"/>
<feature type="transmembrane region" description="Helical" evidence="9">
    <location>
        <begin position="91"/>
        <end position="112"/>
    </location>
</feature>
<feature type="transmembrane region" description="Helical" evidence="9">
    <location>
        <begin position="177"/>
        <end position="196"/>
    </location>
</feature>
<evidence type="ECO:0000256" key="1">
    <source>
        <dbReference type="ARBA" id="ARBA00004141"/>
    </source>
</evidence>
<evidence type="ECO:0000256" key="2">
    <source>
        <dbReference type="ARBA" id="ARBA00005551"/>
    </source>
</evidence>
<reference evidence="11" key="1">
    <citation type="submission" date="2020-09" db="EMBL/GenBank/DDBJ databases">
        <title>A novel bacterium of genus Paenibacillus, isolated from South China Sea.</title>
        <authorList>
            <person name="Huang H."/>
            <person name="Mo K."/>
            <person name="Hu Y."/>
        </authorList>
    </citation>
    <scope>NUCLEOTIDE SEQUENCE</scope>
    <source>
        <strain evidence="11">IB182496</strain>
    </source>
</reference>
<dbReference type="GO" id="GO:0008324">
    <property type="term" value="F:monoatomic cation transmembrane transporter activity"/>
    <property type="evidence" value="ECO:0007669"/>
    <property type="project" value="InterPro"/>
</dbReference>
<comment type="subcellular location">
    <subcellularLocation>
        <location evidence="1">Membrane</location>
        <topology evidence="1">Multi-pass membrane protein</topology>
    </subcellularLocation>
</comment>
<dbReference type="InterPro" id="IPR036721">
    <property type="entry name" value="RCK_C_sf"/>
</dbReference>
<evidence type="ECO:0000256" key="4">
    <source>
        <dbReference type="ARBA" id="ARBA00022449"/>
    </source>
</evidence>
<feature type="transmembrane region" description="Helical" evidence="9">
    <location>
        <begin position="356"/>
        <end position="375"/>
    </location>
</feature>
<keyword evidence="3" id="KW-0813">Transport</keyword>
<feature type="transmembrane region" description="Helical" evidence="9">
    <location>
        <begin position="266"/>
        <end position="283"/>
    </location>
</feature>
<dbReference type="Pfam" id="PF00999">
    <property type="entry name" value="Na_H_Exchanger"/>
    <property type="match status" value="1"/>
</dbReference>
<evidence type="ECO:0000256" key="5">
    <source>
        <dbReference type="ARBA" id="ARBA00022692"/>
    </source>
</evidence>
<keyword evidence="4" id="KW-0050">Antiport</keyword>
<dbReference type="InterPro" id="IPR003148">
    <property type="entry name" value="RCK_N"/>
</dbReference>
<organism evidence="11 12">
    <name type="scientific">Paenibacillus sabuli</name>
    <dbReference type="NCBI Taxonomy" id="2772509"/>
    <lineage>
        <taxon>Bacteria</taxon>
        <taxon>Bacillati</taxon>
        <taxon>Bacillota</taxon>
        <taxon>Bacilli</taxon>
        <taxon>Bacillales</taxon>
        <taxon>Paenibacillaceae</taxon>
        <taxon>Paenibacillus</taxon>
    </lineage>
</organism>
<evidence type="ECO:0000259" key="10">
    <source>
        <dbReference type="PROSITE" id="PS51202"/>
    </source>
</evidence>
<keyword evidence="5 9" id="KW-0812">Transmembrane</keyword>
<dbReference type="EMBL" id="JACXIZ010000009">
    <property type="protein sequence ID" value="MBD2844236.1"/>
    <property type="molecule type" value="Genomic_DNA"/>
</dbReference>
<comment type="similarity">
    <text evidence="2">Belongs to the monovalent cation:proton antiporter 2 (CPA2) transporter (TC 2.A.37) family.</text>
</comment>
<dbReference type="Gene3D" id="3.30.70.1450">
    <property type="entry name" value="Regulator of K+ conductance, C-terminal domain"/>
    <property type="match status" value="1"/>
</dbReference>
<dbReference type="InterPro" id="IPR036291">
    <property type="entry name" value="NAD(P)-bd_dom_sf"/>
</dbReference>
<feature type="transmembrane region" description="Helical" evidence="9">
    <location>
        <begin position="295"/>
        <end position="317"/>
    </location>
</feature>
<dbReference type="GO" id="GO:0006813">
    <property type="term" value="P:potassium ion transport"/>
    <property type="evidence" value="ECO:0007669"/>
    <property type="project" value="InterPro"/>
</dbReference>
<evidence type="ECO:0000256" key="7">
    <source>
        <dbReference type="ARBA" id="ARBA00023065"/>
    </source>
</evidence>
<evidence type="ECO:0000313" key="11">
    <source>
        <dbReference type="EMBL" id="MBD2844236.1"/>
    </source>
</evidence>
<dbReference type="GO" id="GO:1902600">
    <property type="term" value="P:proton transmembrane transport"/>
    <property type="evidence" value="ECO:0007669"/>
    <property type="project" value="InterPro"/>
</dbReference>
<proteinExistence type="inferred from homology"/>
<evidence type="ECO:0000256" key="6">
    <source>
        <dbReference type="ARBA" id="ARBA00022989"/>
    </source>
</evidence>
<dbReference type="SUPFAM" id="SSF116726">
    <property type="entry name" value="TrkA C-terminal domain-like"/>
    <property type="match status" value="1"/>
</dbReference>
<evidence type="ECO:0000256" key="8">
    <source>
        <dbReference type="ARBA" id="ARBA00023136"/>
    </source>
</evidence>
<sequence>MIVVIVAFLIPIVLHHFKIRALPVVVAEIIAGLALGHSGFNLITEDSWLELLSLFGFIYLMFLSGLEIDFQAFTKKSGGKNNAPKPLTVSLLLFAGILALSYVLSLGLVQMHLAEDPYLMTIIIATISLGVVVPVLKEKKLLDTELGQTLLLVTVISDFVTMILLAVYTSIQSHSLSRMLLLLLFFVVVAVIYLLIKRFAVPNMIRLFNQGTTVQLGMRAAFALMLLFVVMSEGLGVENILGAFLAGAIVSLLGPSKTFVHQLDSFGYGFLIPIFFVMIGVRMELWSLLSDWKTLLFIPVLLGFIFLSKMLPVLLLSRWYARSQVLGSGLLLSSTLSLVIAAASIALELGLIDDSIYGSLILVAVISCVVFPVLFNKVFPKLERKPTTIGIVGANHTTLPIVNDLKQHGYDVRLYTASRPREEEDKPLLTGDTLQLVASLDTQVLDEEGLFESDIVVLGTAEDATNISLAHEALSRGRERIVVRAEDPAKYERLHHEGFTVFSTLHASRTLLRALIEQPSMVKLFTHDNDSTGEIVLGNGSYDHVLLRDLPMLQNVLILRIYRSDSYLIPHGNTNLLMGDKLLVSGRPEHIVQLRAELE</sequence>
<feature type="transmembrane region" description="Helical" evidence="9">
    <location>
        <begin position="118"/>
        <end position="137"/>
    </location>
</feature>
<dbReference type="SUPFAM" id="SSF51735">
    <property type="entry name" value="NAD(P)-binding Rossmann-fold domains"/>
    <property type="match status" value="1"/>
</dbReference>
<feature type="transmembrane region" description="Helical" evidence="9">
    <location>
        <begin position="236"/>
        <end position="254"/>
    </location>
</feature>
<dbReference type="GO" id="GO:0015297">
    <property type="term" value="F:antiporter activity"/>
    <property type="evidence" value="ECO:0007669"/>
    <property type="project" value="UniProtKB-KW"/>
</dbReference>
<dbReference type="Proteomes" id="UP000621560">
    <property type="component" value="Unassembled WGS sequence"/>
</dbReference>
<feature type="transmembrane region" description="Helical" evidence="9">
    <location>
        <begin position="51"/>
        <end position="70"/>
    </location>
</feature>
<feature type="transmembrane region" description="Helical" evidence="9">
    <location>
        <begin position="208"/>
        <end position="230"/>
    </location>
</feature>
<gene>
    <name evidence="11" type="ORF">IDH44_03465</name>
</gene>
<dbReference type="Gene3D" id="3.40.50.720">
    <property type="entry name" value="NAD(P)-binding Rossmann-like Domain"/>
    <property type="match status" value="1"/>
</dbReference>
<keyword evidence="6 9" id="KW-1133">Transmembrane helix</keyword>
<dbReference type="InterPro" id="IPR038770">
    <property type="entry name" value="Na+/solute_symporter_sf"/>
</dbReference>
<dbReference type="PANTHER" id="PTHR43562:SF1">
    <property type="entry name" value="NA(+)_H(+) ANTIPORTER YJBQ-RELATED"/>
    <property type="match status" value="1"/>
</dbReference>
<feature type="transmembrane region" description="Helical" evidence="9">
    <location>
        <begin position="149"/>
        <end position="171"/>
    </location>
</feature>
<name>A0A927BQT9_9BACL</name>
<feature type="transmembrane region" description="Helical" evidence="9">
    <location>
        <begin position="329"/>
        <end position="350"/>
    </location>
</feature>
<protein>
    <submittedName>
        <fullName evidence="11">Monovalent cation:proton antiporter family protein</fullName>
    </submittedName>
</protein>
<dbReference type="Gene3D" id="1.20.1530.20">
    <property type="match status" value="1"/>
</dbReference>
<evidence type="ECO:0000313" key="12">
    <source>
        <dbReference type="Proteomes" id="UP000621560"/>
    </source>
</evidence>
<dbReference type="PANTHER" id="PTHR43562">
    <property type="entry name" value="NAPA-TYPE SODIUM/HYDROGEN ANTIPORTER"/>
    <property type="match status" value="1"/>
</dbReference>
<dbReference type="InterPro" id="IPR006153">
    <property type="entry name" value="Cation/H_exchanger_TM"/>
</dbReference>
<evidence type="ECO:0000256" key="3">
    <source>
        <dbReference type="ARBA" id="ARBA00022448"/>
    </source>
</evidence>
<dbReference type="Pfam" id="PF02254">
    <property type="entry name" value="TrkA_N"/>
    <property type="match status" value="1"/>
</dbReference>
<dbReference type="GO" id="GO:0016020">
    <property type="term" value="C:membrane"/>
    <property type="evidence" value="ECO:0007669"/>
    <property type="project" value="UniProtKB-SubCell"/>
</dbReference>
<dbReference type="PROSITE" id="PS51202">
    <property type="entry name" value="RCK_C"/>
    <property type="match status" value="1"/>
</dbReference>
<dbReference type="Pfam" id="PF02080">
    <property type="entry name" value="TrkA_C"/>
    <property type="match status" value="1"/>
</dbReference>
<dbReference type="InterPro" id="IPR006037">
    <property type="entry name" value="RCK_C"/>
</dbReference>
<accession>A0A927BQT9</accession>
<feature type="domain" description="RCK C-terminal" evidence="10">
    <location>
        <begin position="519"/>
        <end position="599"/>
    </location>
</feature>
<keyword evidence="7" id="KW-0406">Ion transport</keyword>
<evidence type="ECO:0000256" key="9">
    <source>
        <dbReference type="SAM" id="Phobius"/>
    </source>
</evidence>